<accession>A0ABY5TWG9</accession>
<reference evidence="2" key="1">
    <citation type="submission" date="2022-08" db="EMBL/GenBank/DDBJ databases">
        <title>Complete genome sequence of Mycoplasma cottewii type strain VIS.</title>
        <authorList>
            <person name="Spergser J."/>
        </authorList>
    </citation>
    <scope>NUCLEOTIDE SEQUENCE</scope>
    <source>
        <strain evidence="2">VIS</strain>
    </source>
</reference>
<dbReference type="RefSeq" id="WP_259430158.1">
    <property type="nucleotide sequence ID" value="NZ_CP103424.1"/>
</dbReference>
<evidence type="ECO:0000313" key="2">
    <source>
        <dbReference type="EMBL" id="UWD34997.1"/>
    </source>
</evidence>
<feature type="transmembrane region" description="Helical" evidence="1">
    <location>
        <begin position="7"/>
        <end position="29"/>
    </location>
</feature>
<organism evidence="2 3">
    <name type="scientific">Mycoplasma cottewii</name>
    <dbReference type="NCBI Taxonomy" id="51364"/>
    <lineage>
        <taxon>Bacteria</taxon>
        <taxon>Bacillati</taxon>
        <taxon>Mycoplasmatota</taxon>
        <taxon>Mollicutes</taxon>
        <taxon>Mycoplasmataceae</taxon>
        <taxon>Mycoplasma</taxon>
    </lineage>
</organism>
<protein>
    <recommendedName>
        <fullName evidence="4">Lipoprotein</fullName>
    </recommendedName>
</protein>
<evidence type="ECO:0008006" key="4">
    <source>
        <dbReference type="Google" id="ProtNLM"/>
    </source>
</evidence>
<keyword evidence="1" id="KW-0812">Transmembrane</keyword>
<keyword evidence="3" id="KW-1185">Reference proteome</keyword>
<gene>
    <name evidence="2" type="ORF">NX779_04320</name>
</gene>
<keyword evidence="1" id="KW-0472">Membrane</keyword>
<evidence type="ECO:0000256" key="1">
    <source>
        <dbReference type="SAM" id="Phobius"/>
    </source>
</evidence>
<proteinExistence type="predicted"/>
<dbReference type="EMBL" id="CP103424">
    <property type="protein sequence ID" value="UWD34997.1"/>
    <property type="molecule type" value="Genomic_DNA"/>
</dbReference>
<sequence length="246" mass="28409">MKLSKKLIYIIAGTTVVSTAAVGAGIGIWHNKSKKIDLSTVIKELNLGEIDKSDKIHDVLLNLIKEKNPDLDLDKIELDNIQQDKVTVRPKVGDNTYKGHVDIVFSIIDQEEKIINKIKHIWDYEFKDRFIDVKEVLPNLANEETISEELKLTNDILLKSVIRRLKMHNVSISIFKGDENLDNETWSKYIITHKDKIFKIKYKDQIIELPFGKFNDFQTKFKDNSFEEVTEIGYVVSPRNGLFTAF</sequence>
<dbReference type="Proteomes" id="UP001059819">
    <property type="component" value="Chromosome"/>
</dbReference>
<evidence type="ECO:0000313" key="3">
    <source>
        <dbReference type="Proteomes" id="UP001059819"/>
    </source>
</evidence>
<keyword evidence="1" id="KW-1133">Transmembrane helix</keyword>
<name>A0ABY5TWG9_9MOLU</name>